<comment type="caution">
    <text evidence="1">The sequence shown here is derived from an EMBL/GenBank/DDBJ whole genome shotgun (WGS) entry which is preliminary data.</text>
</comment>
<gene>
    <name evidence="1" type="ORF">HMPREF1039_1504</name>
</gene>
<organism evidence="1 2">
    <name type="scientific">Megasphaera lornae</name>
    <dbReference type="NCBI Taxonomy" id="1000568"/>
    <lineage>
        <taxon>Bacteria</taxon>
        <taxon>Bacillati</taxon>
        <taxon>Bacillota</taxon>
        <taxon>Negativicutes</taxon>
        <taxon>Veillonellales</taxon>
        <taxon>Veillonellaceae</taxon>
        <taxon>Megasphaera</taxon>
    </lineage>
</organism>
<evidence type="ECO:0000313" key="2">
    <source>
        <dbReference type="Proteomes" id="UP000004018"/>
    </source>
</evidence>
<protein>
    <submittedName>
        <fullName evidence="1">Uncharacterized protein</fullName>
    </submittedName>
</protein>
<dbReference type="EMBL" id="AFIJ01000044">
    <property type="protein sequence ID" value="EGL38381.1"/>
    <property type="molecule type" value="Genomic_DNA"/>
</dbReference>
<name>A0ABN0CYK6_9FIRM</name>
<proteinExistence type="predicted"/>
<accession>A0ABN0CYK6</accession>
<reference evidence="1 2" key="1">
    <citation type="submission" date="2011-04" db="EMBL/GenBank/DDBJ databases">
        <authorList>
            <person name="Harkins D.M."/>
            <person name="Madupu R."/>
            <person name="Durkin A.S."/>
            <person name="Torralba M."/>
            <person name="Methe B."/>
            <person name="Sutton G.G."/>
            <person name="Nelson K.E."/>
        </authorList>
    </citation>
    <scope>NUCLEOTIDE SEQUENCE [LARGE SCALE GENOMIC DNA]</scope>
    <source>
        <strain evidence="1 2">UPII 199-6</strain>
    </source>
</reference>
<dbReference type="Proteomes" id="UP000004018">
    <property type="component" value="Unassembled WGS sequence"/>
</dbReference>
<sequence>MPFLPVTMSGGRPDRNTIWRTGEGVGREVFLILAGAY</sequence>
<evidence type="ECO:0000313" key="1">
    <source>
        <dbReference type="EMBL" id="EGL38381.1"/>
    </source>
</evidence>
<keyword evidence="2" id="KW-1185">Reference proteome</keyword>